<proteinExistence type="predicted"/>
<sequence length="318" mass="34419">MRILVTGGGGFIGQEIIKLLVKTGQHDVIAVDQSLTALENIQAKQGEQAKNIEIIEGNISQKDVLTQAFAGGVDAVIHLAVVPGGAAEENPELAWSINIEATRMLIDMAAQSGSNPRFIFASTIAVFGNEKPSLIDDNTPLSPYMFYGAHKSMMEQWLALQSRRGLVNGLSMRLPGIVARPKLASGMKSAFMSNVFHALMANEAFVCPVSAETTMWFMSVQSVAKNFCHALELDTNALPESRTLTLPALRLNMDMLVSGLYSLLDIKEKLVTYVADAELERGFGGYPVLVTKTADELGFKNDGDIETLIRNVLGSLSK</sequence>
<dbReference type="Gene3D" id="3.90.25.10">
    <property type="entry name" value="UDP-galactose 4-epimerase, domain 1"/>
    <property type="match status" value="1"/>
</dbReference>
<dbReference type="InterPro" id="IPR001509">
    <property type="entry name" value="Epimerase_deHydtase"/>
</dbReference>
<dbReference type="AlphaFoldDB" id="A0A2A5C7G0"/>
<reference evidence="5" key="1">
    <citation type="submission" date="2017-08" db="EMBL/GenBank/DDBJ databases">
        <title>A dynamic microbial community with high functional redundancy inhabits the cold, oxic subseafloor aquifer.</title>
        <authorList>
            <person name="Tully B.J."/>
            <person name="Wheat C.G."/>
            <person name="Glazer B.T."/>
            <person name="Huber J.A."/>
        </authorList>
    </citation>
    <scope>NUCLEOTIDE SEQUENCE [LARGE SCALE GENOMIC DNA]</scope>
</reference>
<comment type="caution">
    <text evidence="4">The sequence shown here is derived from an EMBL/GenBank/DDBJ whole genome shotgun (WGS) entry which is preliminary data.</text>
</comment>
<gene>
    <name evidence="4" type="ORF">COA71_13050</name>
</gene>
<dbReference type="Gene3D" id="3.40.50.720">
    <property type="entry name" value="NAD(P)-binding Rossmann-like Domain"/>
    <property type="match status" value="1"/>
</dbReference>
<dbReference type="Pfam" id="PF01370">
    <property type="entry name" value="Epimerase"/>
    <property type="match status" value="1"/>
</dbReference>
<evidence type="ECO:0000313" key="4">
    <source>
        <dbReference type="EMBL" id="PCJ39809.1"/>
    </source>
</evidence>
<dbReference type="PANTHER" id="PTHR43103:SF3">
    <property type="entry name" value="ADP-L-GLYCERO-D-MANNO-HEPTOSE-6-EPIMERASE"/>
    <property type="match status" value="1"/>
</dbReference>
<evidence type="ECO:0000313" key="5">
    <source>
        <dbReference type="Proteomes" id="UP000228987"/>
    </source>
</evidence>
<protein>
    <submittedName>
        <fullName evidence="4">Epimerase</fullName>
    </submittedName>
</protein>
<dbReference type="PANTHER" id="PTHR43103">
    <property type="entry name" value="NUCLEOSIDE-DIPHOSPHATE-SUGAR EPIMERASE"/>
    <property type="match status" value="1"/>
</dbReference>
<evidence type="ECO:0000259" key="3">
    <source>
        <dbReference type="Pfam" id="PF01370"/>
    </source>
</evidence>
<dbReference type="EMBL" id="NVWI01000012">
    <property type="protein sequence ID" value="PCJ39809.1"/>
    <property type="molecule type" value="Genomic_DNA"/>
</dbReference>
<name>A0A2A5C7G0_9GAMM</name>
<dbReference type="SUPFAM" id="SSF51735">
    <property type="entry name" value="NAD(P)-binding Rossmann-fold domains"/>
    <property type="match status" value="1"/>
</dbReference>
<organism evidence="4 5">
    <name type="scientific">SAR86 cluster bacterium</name>
    <dbReference type="NCBI Taxonomy" id="2030880"/>
    <lineage>
        <taxon>Bacteria</taxon>
        <taxon>Pseudomonadati</taxon>
        <taxon>Pseudomonadota</taxon>
        <taxon>Gammaproteobacteria</taxon>
        <taxon>SAR86 cluster</taxon>
    </lineage>
</organism>
<evidence type="ECO:0000256" key="1">
    <source>
        <dbReference type="ARBA" id="ARBA00022857"/>
    </source>
</evidence>
<dbReference type="InterPro" id="IPR036291">
    <property type="entry name" value="NAD(P)-bd_dom_sf"/>
</dbReference>
<keyword evidence="2" id="KW-0119">Carbohydrate metabolism</keyword>
<dbReference type="Proteomes" id="UP000228987">
    <property type="component" value="Unassembled WGS sequence"/>
</dbReference>
<evidence type="ECO:0000256" key="2">
    <source>
        <dbReference type="ARBA" id="ARBA00023277"/>
    </source>
</evidence>
<keyword evidence="1" id="KW-0521">NADP</keyword>
<feature type="domain" description="NAD-dependent epimerase/dehydratase" evidence="3">
    <location>
        <begin position="3"/>
        <end position="233"/>
    </location>
</feature>
<accession>A0A2A5C7G0</accession>